<name>A0A8X6QY86_NEPPI</name>
<proteinExistence type="predicted"/>
<accession>A0A8X6QY86</accession>
<organism evidence="1 2">
    <name type="scientific">Nephila pilipes</name>
    <name type="common">Giant wood spider</name>
    <name type="synonym">Nephila maculata</name>
    <dbReference type="NCBI Taxonomy" id="299642"/>
    <lineage>
        <taxon>Eukaryota</taxon>
        <taxon>Metazoa</taxon>
        <taxon>Ecdysozoa</taxon>
        <taxon>Arthropoda</taxon>
        <taxon>Chelicerata</taxon>
        <taxon>Arachnida</taxon>
        <taxon>Araneae</taxon>
        <taxon>Araneomorphae</taxon>
        <taxon>Entelegynae</taxon>
        <taxon>Araneoidea</taxon>
        <taxon>Nephilidae</taxon>
        <taxon>Nephila</taxon>
    </lineage>
</organism>
<protein>
    <submittedName>
        <fullName evidence="1">Uncharacterized protein</fullName>
    </submittedName>
</protein>
<evidence type="ECO:0000313" key="1">
    <source>
        <dbReference type="EMBL" id="GFU43346.1"/>
    </source>
</evidence>
<dbReference type="EMBL" id="BMAW01132382">
    <property type="protein sequence ID" value="GFU43346.1"/>
    <property type="molecule type" value="Genomic_DNA"/>
</dbReference>
<comment type="caution">
    <text evidence="1">The sequence shown here is derived from an EMBL/GenBank/DDBJ whole genome shotgun (WGS) entry which is preliminary data.</text>
</comment>
<dbReference type="Proteomes" id="UP000887013">
    <property type="component" value="Unassembled WGS sequence"/>
</dbReference>
<dbReference type="AlphaFoldDB" id="A0A8X6QY86"/>
<sequence>MAEKPEDPVLDFPLTWTIERFDDCSEPDNDIENIKISLLPITDEEKQKALHNVKMIPKKIFYGKKNACECAVGKIVEPCDCKEYEEREKKIAKKKRYVSKKRNKKVVKGRER</sequence>
<gene>
    <name evidence="1" type="ORF">NPIL_494921</name>
</gene>
<evidence type="ECO:0000313" key="2">
    <source>
        <dbReference type="Proteomes" id="UP000887013"/>
    </source>
</evidence>
<reference evidence="1" key="1">
    <citation type="submission" date="2020-08" db="EMBL/GenBank/DDBJ databases">
        <title>Multicomponent nature underlies the extraordinary mechanical properties of spider dragline silk.</title>
        <authorList>
            <person name="Kono N."/>
            <person name="Nakamura H."/>
            <person name="Mori M."/>
            <person name="Yoshida Y."/>
            <person name="Ohtoshi R."/>
            <person name="Malay A.D."/>
            <person name="Moran D.A.P."/>
            <person name="Tomita M."/>
            <person name="Numata K."/>
            <person name="Arakawa K."/>
        </authorList>
    </citation>
    <scope>NUCLEOTIDE SEQUENCE</scope>
</reference>
<keyword evidence="2" id="KW-1185">Reference proteome</keyword>